<evidence type="ECO:0000313" key="1">
    <source>
        <dbReference type="EMBL" id="TFB83935.1"/>
    </source>
</evidence>
<dbReference type="OrthoDB" id="9941956at2"/>
<dbReference type="EMBL" id="SOFF01000050">
    <property type="protein sequence ID" value="TFB83935.1"/>
    <property type="molecule type" value="Genomic_DNA"/>
</dbReference>
<dbReference type="Proteomes" id="UP000297654">
    <property type="component" value="Unassembled WGS sequence"/>
</dbReference>
<dbReference type="STRING" id="1424661.SAMN05216281_1157"/>
<protein>
    <submittedName>
        <fullName evidence="1">Uncharacterized protein</fullName>
    </submittedName>
</protein>
<sequence>MAIEASVVLDSVVLTPIRWRFWASVGMVSATALAIIAFLLVYPGAARVMWFLVFIIPGILTVMYAGARSRSVRIVPGGYLEYRDVFFRLRRIESDASTEIVYFASVVGSGSIPIREFRTPIGVNDERWAVIRSGKKTVLRLSMRLWRMNDLVAIAQAMPARLRVHSESISPLAVAKRQPDYYTWLEHRPIRYEIGFLAFLLWEASAVLLAIVLACLVLGTL</sequence>
<dbReference type="RefSeq" id="WP_092111441.1">
    <property type="nucleotide sequence ID" value="NZ_FOCN01000015.1"/>
</dbReference>
<reference evidence="1 2" key="1">
    <citation type="submission" date="2019-03" db="EMBL/GenBank/DDBJ databases">
        <title>Genomics of glacier-inhabiting Cryobacterium strains.</title>
        <authorList>
            <person name="Liu Q."/>
            <person name="Xin Y.-H."/>
        </authorList>
    </citation>
    <scope>NUCLEOTIDE SEQUENCE [LARGE SCALE GENOMIC DNA]</scope>
    <source>
        <strain evidence="1 2">Hh15</strain>
    </source>
</reference>
<accession>A0A1H8JIZ2</accession>
<gene>
    <name evidence="1" type="ORF">E3O10_16795</name>
</gene>
<dbReference type="AlphaFoldDB" id="A0A1H8JIZ2"/>
<comment type="caution">
    <text evidence="1">The sequence shown here is derived from an EMBL/GenBank/DDBJ whole genome shotgun (WGS) entry which is preliminary data.</text>
</comment>
<evidence type="ECO:0000313" key="2">
    <source>
        <dbReference type="Proteomes" id="UP000297654"/>
    </source>
</evidence>
<name>A0A1H8JIZ2_9MICO</name>
<organism evidence="1 2">
    <name type="scientific">Cryobacterium luteum</name>
    <dbReference type="NCBI Taxonomy" id="1424661"/>
    <lineage>
        <taxon>Bacteria</taxon>
        <taxon>Bacillati</taxon>
        <taxon>Actinomycetota</taxon>
        <taxon>Actinomycetes</taxon>
        <taxon>Micrococcales</taxon>
        <taxon>Microbacteriaceae</taxon>
        <taxon>Cryobacterium</taxon>
    </lineage>
</organism>
<keyword evidence="2" id="KW-1185">Reference proteome</keyword>
<proteinExistence type="predicted"/>